<dbReference type="PANTHER" id="PTHR42673">
    <property type="entry name" value="MALEYLACETOACETATE ISOMERASE"/>
    <property type="match status" value="1"/>
</dbReference>
<dbReference type="Gene3D" id="1.20.1050.10">
    <property type="match status" value="1"/>
</dbReference>
<accession>A0A2P5APM0</accession>
<sequence length="151" mass="17076">MLGSPVSHYWVIGGFRIQLILSFMTFNVDCKHCFLKHTTSSECIVIGKVKYLGEKFGPEEILPWIKHHIGNGFVALENLLKDNVGRYATGDEVFLADLFLAPQIYSYTTRFNLDLNQFPLLSRLNEAYSQVSEFQNAIPEKQPDNPSSGTS</sequence>
<evidence type="ECO:0000259" key="1">
    <source>
        <dbReference type="PROSITE" id="PS50405"/>
    </source>
</evidence>
<name>A0A2P5APM0_PARAD</name>
<dbReference type="GO" id="GO:0006559">
    <property type="term" value="P:L-phenylalanine catabolic process"/>
    <property type="evidence" value="ECO:0007669"/>
    <property type="project" value="TreeGrafter"/>
</dbReference>
<dbReference type="InterPro" id="IPR010987">
    <property type="entry name" value="Glutathione-S-Trfase_C-like"/>
</dbReference>
<dbReference type="InterPro" id="IPR036282">
    <property type="entry name" value="Glutathione-S-Trfase_C_sf"/>
</dbReference>
<gene>
    <name evidence="2" type="ORF">PanWU01x14_312360</name>
</gene>
<dbReference type="PANTHER" id="PTHR42673:SF4">
    <property type="entry name" value="MALEYLACETOACETATE ISOMERASE"/>
    <property type="match status" value="1"/>
</dbReference>
<organism evidence="2 3">
    <name type="scientific">Parasponia andersonii</name>
    <name type="common">Sponia andersonii</name>
    <dbReference type="NCBI Taxonomy" id="3476"/>
    <lineage>
        <taxon>Eukaryota</taxon>
        <taxon>Viridiplantae</taxon>
        <taxon>Streptophyta</taxon>
        <taxon>Embryophyta</taxon>
        <taxon>Tracheophyta</taxon>
        <taxon>Spermatophyta</taxon>
        <taxon>Magnoliopsida</taxon>
        <taxon>eudicotyledons</taxon>
        <taxon>Gunneridae</taxon>
        <taxon>Pentapetalae</taxon>
        <taxon>rosids</taxon>
        <taxon>fabids</taxon>
        <taxon>Rosales</taxon>
        <taxon>Cannabaceae</taxon>
        <taxon>Parasponia</taxon>
    </lineage>
</organism>
<dbReference type="GO" id="GO:0004364">
    <property type="term" value="F:glutathione transferase activity"/>
    <property type="evidence" value="ECO:0007669"/>
    <property type="project" value="TreeGrafter"/>
</dbReference>
<protein>
    <submittedName>
        <fullName evidence="2">Glutathione S-transferase, C-terminal-like</fullName>
    </submittedName>
</protein>
<dbReference type="Proteomes" id="UP000237105">
    <property type="component" value="Unassembled WGS sequence"/>
</dbReference>
<dbReference type="STRING" id="3476.A0A2P5APM0"/>
<dbReference type="EMBL" id="JXTB01000493">
    <property type="protein sequence ID" value="PON38506.1"/>
    <property type="molecule type" value="Genomic_DNA"/>
</dbReference>
<evidence type="ECO:0000313" key="3">
    <source>
        <dbReference type="Proteomes" id="UP000237105"/>
    </source>
</evidence>
<dbReference type="AlphaFoldDB" id="A0A2P5APM0"/>
<feature type="domain" description="GST C-terminal" evidence="1">
    <location>
        <begin position="14"/>
        <end position="147"/>
    </location>
</feature>
<keyword evidence="2" id="KW-0808">Transferase</keyword>
<reference evidence="3" key="1">
    <citation type="submission" date="2016-06" db="EMBL/GenBank/DDBJ databases">
        <title>Parallel loss of symbiosis genes in relatives of nitrogen-fixing non-legume Parasponia.</title>
        <authorList>
            <person name="Van Velzen R."/>
            <person name="Holmer R."/>
            <person name="Bu F."/>
            <person name="Rutten L."/>
            <person name="Van Zeijl A."/>
            <person name="Liu W."/>
            <person name="Santuari L."/>
            <person name="Cao Q."/>
            <person name="Sharma T."/>
            <person name="Shen D."/>
            <person name="Roswanjaya Y."/>
            <person name="Wardhani T."/>
            <person name="Kalhor M.S."/>
            <person name="Jansen J."/>
            <person name="Van den Hoogen J."/>
            <person name="Gungor B."/>
            <person name="Hartog M."/>
            <person name="Hontelez J."/>
            <person name="Verver J."/>
            <person name="Yang W.-C."/>
            <person name="Schijlen E."/>
            <person name="Repin R."/>
            <person name="Schilthuizen M."/>
            <person name="Schranz E."/>
            <person name="Heidstra R."/>
            <person name="Miyata K."/>
            <person name="Fedorova E."/>
            <person name="Kohlen W."/>
            <person name="Bisseling T."/>
            <person name="Smit S."/>
            <person name="Geurts R."/>
        </authorList>
    </citation>
    <scope>NUCLEOTIDE SEQUENCE [LARGE SCALE GENOMIC DNA]</scope>
    <source>
        <strain evidence="3">cv. WU1-14</strain>
    </source>
</reference>
<dbReference type="GO" id="GO:0006749">
    <property type="term" value="P:glutathione metabolic process"/>
    <property type="evidence" value="ECO:0007669"/>
    <property type="project" value="TreeGrafter"/>
</dbReference>
<dbReference type="GO" id="GO:0016034">
    <property type="term" value="F:maleylacetoacetate isomerase activity"/>
    <property type="evidence" value="ECO:0007669"/>
    <property type="project" value="TreeGrafter"/>
</dbReference>
<comment type="caution">
    <text evidence="2">The sequence shown here is derived from an EMBL/GenBank/DDBJ whole genome shotgun (WGS) entry which is preliminary data.</text>
</comment>
<evidence type="ECO:0000313" key="2">
    <source>
        <dbReference type="EMBL" id="PON38506.1"/>
    </source>
</evidence>
<keyword evidence="3" id="KW-1185">Reference proteome</keyword>
<dbReference type="SUPFAM" id="SSF47616">
    <property type="entry name" value="GST C-terminal domain-like"/>
    <property type="match status" value="1"/>
</dbReference>
<dbReference type="PROSITE" id="PS50405">
    <property type="entry name" value="GST_CTER"/>
    <property type="match status" value="1"/>
</dbReference>
<proteinExistence type="predicted"/>
<dbReference type="OrthoDB" id="4951845at2759"/>